<organism evidence="2 3">
    <name type="scientific">Lutimaribacter marinistellae</name>
    <dbReference type="NCBI Taxonomy" id="1820329"/>
    <lineage>
        <taxon>Bacteria</taxon>
        <taxon>Pseudomonadati</taxon>
        <taxon>Pseudomonadota</taxon>
        <taxon>Alphaproteobacteria</taxon>
        <taxon>Rhodobacterales</taxon>
        <taxon>Roseobacteraceae</taxon>
        <taxon>Lutimaribacter</taxon>
    </lineage>
</organism>
<dbReference type="Gene3D" id="3.10.180.10">
    <property type="entry name" value="2,3-Dihydroxybiphenyl 1,2-Dioxygenase, domain 1"/>
    <property type="match status" value="1"/>
</dbReference>
<dbReference type="SUPFAM" id="SSF54593">
    <property type="entry name" value="Glyoxalase/Bleomycin resistance protein/Dihydroxybiphenyl dioxygenase"/>
    <property type="match status" value="1"/>
</dbReference>
<proteinExistence type="predicted"/>
<dbReference type="Proteomes" id="UP001595629">
    <property type="component" value="Unassembled WGS sequence"/>
</dbReference>
<comment type="caution">
    <text evidence="2">The sequence shown here is derived from an EMBL/GenBank/DDBJ whole genome shotgun (WGS) entry which is preliminary data.</text>
</comment>
<gene>
    <name evidence="2" type="ORF">ACFORG_03440</name>
</gene>
<name>A0ABV7TDM8_9RHOB</name>
<protein>
    <submittedName>
        <fullName evidence="2">VOC family protein</fullName>
    </submittedName>
</protein>
<dbReference type="Pfam" id="PF13468">
    <property type="entry name" value="Glyoxalase_3"/>
    <property type="match status" value="1"/>
</dbReference>
<sequence length="291" mass="30929">MNAANIPGPGSITLDHSGSFVTDPEAARIALAELGFMVTPWSAQVQPDPDTGEMRLTGTGNICVMLSEGYLEFLAHTADTPLGLEFRAALERRAGLHLAAFGSADAAAEHAALSARGVDMRPLVHFSREIDTETGPGNVAFTVARLAAGTMTEGRVQIVTHHSVPAMWQDRWVRHPNGAIALRSMIVSTPDPEETAARFSRVLNRPATPNGDGLLIDLDRGALEILPEATATHLVGTVVDPGQSCLVALRIVVGDLAPFRDRSGARMLDDGTLALPFAPALGRGCWVFERT</sequence>
<reference evidence="3" key="1">
    <citation type="journal article" date="2019" name="Int. J. Syst. Evol. Microbiol.">
        <title>The Global Catalogue of Microorganisms (GCM) 10K type strain sequencing project: providing services to taxonomists for standard genome sequencing and annotation.</title>
        <authorList>
            <consortium name="The Broad Institute Genomics Platform"/>
            <consortium name="The Broad Institute Genome Sequencing Center for Infectious Disease"/>
            <person name="Wu L."/>
            <person name="Ma J."/>
        </authorList>
    </citation>
    <scope>NUCLEOTIDE SEQUENCE [LARGE SCALE GENOMIC DNA]</scope>
    <source>
        <strain evidence="3">KCTC 42911</strain>
    </source>
</reference>
<dbReference type="RefSeq" id="WP_386733995.1">
    <property type="nucleotide sequence ID" value="NZ_JBHRXI010000002.1"/>
</dbReference>
<evidence type="ECO:0000259" key="1">
    <source>
        <dbReference type="Pfam" id="PF13468"/>
    </source>
</evidence>
<feature type="domain" description="Glyoxalase-like" evidence="1">
    <location>
        <begin position="14"/>
        <end position="202"/>
    </location>
</feature>
<keyword evidence="3" id="KW-1185">Reference proteome</keyword>
<evidence type="ECO:0000313" key="3">
    <source>
        <dbReference type="Proteomes" id="UP001595629"/>
    </source>
</evidence>
<dbReference type="EMBL" id="JBHRXI010000002">
    <property type="protein sequence ID" value="MFC3612804.1"/>
    <property type="molecule type" value="Genomic_DNA"/>
</dbReference>
<accession>A0ABV7TDM8</accession>
<dbReference type="InterPro" id="IPR029068">
    <property type="entry name" value="Glyas_Bleomycin-R_OHBP_Dase"/>
</dbReference>
<evidence type="ECO:0000313" key="2">
    <source>
        <dbReference type="EMBL" id="MFC3612804.1"/>
    </source>
</evidence>
<dbReference type="InterPro" id="IPR025870">
    <property type="entry name" value="Glyoxalase-like_dom"/>
</dbReference>